<dbReference type="InterPro" id="IPR003959">
    <property type="entry name" value="ATPase_AAA_core"/>
</dbReference>
<dbReference type="GO" id="GO:0005524">
    <property type="term" value="F:ATP binding"/>
    <property type="evidence" value="ECO:0007669"/>
    <property type="project" value="InterPro"/>
</dbReference>
<reference evidence="2" key="1">
    <citation type="submission" date="2019-03" db="EMBL/GenBank/DDBJ databases">
        <title>Single cell metagenomics reveals metabolic interactions within the superorganism composed of flagellate Streblomastix strix and complex community of Bacteroidetes bacteria on its surface.</title>
        <authorList>
            <person name="Treitli S.C."/>
            <person name="Kolisko M."/>
            <person name="Husnik F."/>
            <person name="Keeling P."/>
            <person name="Hampl V."/>
        </authorList>
    </citation>
    <scope>NUCLEOTIDE SEQUENCE</scope>
    <source>
        <strain evidence="2">STM</strain>
    </source>
</reference>
<feature type="domain" description="ATPase AAA-type core" evidence="1">
    <location>
        <begin position="149"/>
        <end position="367"/>
    </location>
</feature>
<dbReference type="EMBL" id="SNRY01000021">
    <property type="protein sequence ID" value="KAA6350923.1"/>
    <property type="molecule type" value="Genomic_DNA"/>
</dbReference>
<name>A0A5J4SZV9_9ZZZZ</name>
<dbReference type="GO" id="GO:0016887">
    <property type="term" value="F:ATP hydrolysis activity"/>
    <property type="evidence" value="ECO:0007669"/>
    <property type="project" value="InterPro"/>
</dbReference>
<proteinExistence type="predicted"/>
<protein>
    <recommendedName>
        <fullName evidence="1">ATPase AAA-type core domain-containing protein</fullName>
    </recommendedName>
</protein>
<dbReference type="InterPro" id="IPR030974">
    <property type="entry name" value="Restrict_AAA"/>
</dbReference>
<dbReference type="PANTHER" id="PTHR43581">
    <property type="entry name" value="ATP/GTP PHOSPHATASE"/>
    <property type="match status" value="1"/>
</dbReference>
<organism evidence="2">
    <name type="scientific">termite gut metagenome</name>
    <dbReference type="NCBI Taxonomy" id="433724"/>
    <lineage>
        <taxon>unclassified sequences</taxon>
        <taxon>metagenomes</taxon>
        <taxon>organismal metagenomes</taxon>
    </lineage>
</organism>
<comment type="caution">
    <text evidence="2">The sequence shown here is derived from an EMBL/GenBank/DDBJ whole genome shotgun (WGS) entry which is preliminary data.</text>
</comment>
<dbReference type="PANTHER" id="PTHR43581:SF2">
    <property type="entry name" value="EXCINUCLEASE ATPASE SUBUNIT"/>
    <property type="match status" value="1"/>
</dbReference>
<evidence type="ECO:0000259" key="1">
    <source>
        <dbReference type="Pfam" id="PF13304"/>
    </source>
</evidence>
<sequence>MLVYLDAVYRNHNKRRNVSTPFLFEIIYSITLDGEKYFVEIIQEKKNKLPLITITDENCKPIEVDDEEFELYLPQKIIGYTSGENETISIPFLAYYDEYAEHTATRAFGKSDELDYEPRFYFMDYNTNLGIVISNLVFEECEGVKELKEELKIDKIRNFQIIIQKKSPAAPKSFIEGEKGVILTEDLKKWRDNLISAATCYDYDEKLNKYTLDFYFNDTTKEAIGFFFQSAYNFYTALYKFELLNNLMIDKDVRKNIKKDRKTRRLTNKMPTVPNKNKVLHYSELKLKLKNGQSVDYLSLSDGEHQYFNIFGSIIMVNHDNSLFLLDEPETHFNPKWRRLFISHLRLLTKSRKQDLFLTSHSPFIVSDCPRDFVYIFKRTGEQTIHVVNPNQETFGASFDNILRMAFDMDEVISKEASDKIKQLHEETDPKILEAEIAKLGDSPQLMSLYRRVDMLSQDK</sequence>
<gene>
    <name evidence="2" type="ORF">EZS27_001770</name>
</gene>
<dbReference type="InterPro" id="IPR051396">
    <property type="entry name" value="Bact_Antivir_Def_Nuclease"/>
</dbReference>
<dbReference type="Gene3D" id="3.40.50.300">
    <property type="entry name" value="P-loop containing nucleotide triphosphate hydrolases"/>
    <property type="match status" value="1"/>
</dbReference>
<dbReference type="NCBIfam" id="TIGR04435">
    <property type="entry name" value="restrict_AAA_1"/>
    <property type="match status" value="1"/>
</dbReference>
<accession>A0A5J4SZV9</accession>
<dbReference type="SUPFAM" id="SSF52540">
    <property type="entry name" value="P-loop containing nucleoside triphosphate hydrolases"/>
    <property type="match status" value="1"/>
</dbReference>
<evidence type="ECO:0000313" key="2">
    <source>
        <dbReference type="EMBL" id="KAA6350923.1"/>
    </source>
</evidence>
<dbReference type="Pfam" id="PF13304">
    <property type="entry name" value="AAA_21"/>
    <property type="match status" value="1"/>
</dbReference>
<dbReference type="InterPro" id="IPR027417">
    <property type="entry name" value="P-loop_NTPase"/>
</dbReference>
<dbReference type="AlphaFoldDB" id="A0A5J4SZV9"/>